<dbReference type="InterPro" id="IPR008811">
    <property type="entry name" value="Glycosyl_hydrolases_36"/>
</dbReference>
<accession>A0A835BIS4</accession>
<evidence type="ECO:0000313" key="3">
    <source>
        <dbReference type="Proteomes" id="UP000636709"/>
    </source>
</evidence>
<evidence type="ECO:0000313" key="2">
    <source>
        <dbReference type="EMBL" id="KAF8698077.1"/>
    </source>
</evidence>
<protein>
    <submittedName>
        <fullName evidence="2">Uncharacterized protein</fullName>
    </submittedName>
</protein>
<dbReference type="AlphaFoldDB" id="A0A835BIS4"/>
<comment type="caution">
    <text evidence="2">The sequence shown here is derived from an EMBL/GenBank/DDBJ whole genome shotgun (WGS) entry which is preliminary data.</text>
</comment>
<organism evidence="2 3">
    <name type="scientific">Digitaria exilis</name>
    <dbReference type="NCBI Taxonomy" id="1010633"/>
    <lineage>
        <taxon>Eukaryota</taxon>
        <taxon>Viridiplantae</taxon>
        <taxon>Streptophyta</taxon>
        <taxon>Embryophyta</taxon>
        <taxon>Tracheophyta</taxon>
        <taxon>Spermatophyta</taxon>
        <taxon>Magnoliopsida</taxon>
        <taxon>Liliopsida</taxon>
        <taxon>Poales</taxon>
        <taxon>Poaceae</taxon>
        <taxon>PACMAD clade</taxon>
        <taxon>Panicoideae</taxon>
        <taxon>Panicodae</taxon>
        <taxon>Paniceae</taxon>
        <taxon>Anthephorinae</taxon>
        <taxon>Digitaria</taxon>
    </lineage>
</organism>
<name>A0A835BIS4_9POAL</name>
<keyword evidence="3" id="KW-1185">Reference proteome</keyword>
<dbReference type="Proteomes" id="UP000636709">
    <property type="component" value="Unassembled WGS sequence"/>
</dbReference>
<dbReference type="EMBL" id="JACEFO010001866">
    <property type="protein sequence ID" value="KAF8698077.1"/>
    <property type="molecule type" value="Genomic_DNA"/>
</dbReference>
<gene>
    <name evidence="2" type="ORF">HU200_035590</name>
</gene>
<dbReference type="OrthoDB" id="4664297at2759"/>
<dbReference type="Pfam" id="PF05691">
    <property type="entry name" value="Raffinose_syn"/>
    <property type="match status" value="1"/>
</dbReference>
<evidence type="ECO:0000256" key="1">
    <source>
        <dbReference type="ARBA" id="ARBA00023277"/>
    </source>
</evidence>
<keyword evidence="1" id="KW-0119">Carbohydrate metabolism</keyword>
<proteinExistence type="predicted"/>
<reference evidence="2" key="1">
    <citation type="submission" date="2020-07" db="EMBL/GenBank/DDBJ databases">
        <title>Genome sequence and genetic diversity analysis of an under-domesticated orphan crop, white fonio (Digitaria exilis).</title>
        <authorList>
            <person name="Bennetzen J.L."/>
            <person name="Chen S."/>
            <person name="Ma X."/>
            <person name="Wang X."/>
            <person name="Yssel A.E.J."/>
            <person name="Chaluvadi S.R."/>
            <person name="Johnson M."/>
            <person name="Gangashetty P."/>
            <person name="Hamidou F."/>
            <person name="Sanogo M.D."/>
            <person name="Zwaenepoel A."/>
            <person name="Wallace J."/>
            <person name="Van De Peer Y."/>
            <person name="Van Deynze A."/>
        </authorList>
    </citation>
    <scope>NUCLEOTIDE SEQUENCE</scope>
    <source>
        <tissue evidence="2">Leaves</tissue>
    </source>
</reference>
<sequence>MPPISEEEEEEEEEHTATAKTMSTSLMHTIHIASLAYNSVFVGEFMLVDWDMFHSPQPAGRPADQGEAEARAERLVQAIGHISPCFPSVLALGTYFDHHAHWDRGPHEQRQNSAFFPTTKSPFLTESQRALADLSMRAHARTHAAPSVRPRRAKRHDGTCAHCCLPLHDTAPRAAQQRFVPSSGSAASQVGRWYYARTLRGLLSFQ</sequence>